<reference evidence="2 3" key="1">
    <citation type="journal article" date="2018" name="Nat. Biotechnol.">
        <title>A standardized bacterial taxonomy based on genome phylogeny substantially revises the tree of life.</title>
        <authorList>
            <person name="Parks D.H."/>
            <person name="Chuvochina M."/>
            <person name="Waite D.W."/>
            <person name="Rinke C."/>
            <person name="Skarshewski A."/>
            <person name="Chaumeil P.A."/>
            <person name="Hugenholtz P."/>
        </authorList>
    </citation>
    <scope>NUCLEOTIDE SEQUENCE [LARGE SCALE GENOMIC DNA]</scope>
    <source>
        <strain evidence="2">UBA11978</strain>
    </source>
</reference>
<sequence>MNNGMKVICWITTLFFVLGLAGAVLATYPEYQAWAAYYPVLFYISAVCVFVLMVCYPSEIMTKALIFAGGIGFLKIIIPKLTDESNITMQVALSLGDPLIAGAAGSLVALEAQKYVTDHPPGDVAKGSGNQADSARFNQLKNEIDNLKTQVTGGQALIAILLIINIIVLLFK</sequence>
<evidence type="ECO:0000313" key="2">
    <source>
        <dbReference type="EMBL" id="HAW76946.1"/>
    </source>
</evidence>
<keyword evidence="1" id="KW-0812">Transmembrane</keyword>
<protein>
    <submittedName>
        <fullName evidence="2">Uncharacterized protein</fullName>
    </submittedName>
</protein>
<comment type="caution">
    <text evidence="2">The sequence shown here is derived from an EMBL/GenBank/DDBJ whole genome shotgun (WGS) entry which is preliminary data.</text>
</comment>
<evidence type="ECO:0000256" key="1">
    <source>
        <dbReference type="SAM" id="Phobius"/>
    </source>
</evidence>
<keyword evidence="1" id="KW-0472">Membrane</keyword>
<gene>
    <name evidence="2" type="ORF">DCW74_14580</name>
</gene>
<organism evidence="2 3">
    <name type="scientific">Alteromonas australica</name>
    <dbReference type="NCBI Taxonomy" id="589873"/>
    <lineage>
        <taxon>Bacteria</taxon>
        <taxon>Pseudomonadati</taxon>
        <taxon>Pseudomonadota</taxon>
        <taxon>Gammaproteobacteria</taxon>
        <taxon>Alteromonadales</taxon>
        <taxon>Alteromonadaceae</taxon>
        <taxon>Alteromonas/Salinimonas group</taxon>
        <taxon>Alteromonas</taxon>
    </lineage>
</organism>
<proteinExistence type="predicted"/>
<accession>A0A350P6M9</accession>
<dbReference type="AlphaFoldDB" id="A0A350P6M9"/>
<dbReference type="Proteomes" id="UP000263517">
    <property type="component" value="Unassembled WGS sequence"/>
</dbReference>
<dbReference type="EMBL" id="DNAN01000513">
    <property type="protein sequence ID" value="HAW76946.1"/>
    <property type="molecule type" value="Genomic_DNA"/>
</dbReference>
<name>A0A350P6M9_9ALTE</name>
<keyword evidence="1" id="KW-1133">Transmembrane helix</keyword>
<feature type="transmembrane region" description="Helical" evidence="1">
    <location>
        <begin position="153"/>
        <end position="171"/>
    </location>
</feature>
<feature type="transmembrane region" description="Helical" evidence="1">
    <location>
        <begin position="36"/>
        <end position="57"/>
    </location>
</feature>
<evidence type="ECO:0000313" key="3">
    <source>
        <dbReference type="Proteomes" id="UP000263517"/>
    </source>
</evidence>